<name>A0A151M615_ALLMI</name>
<protein>
    <submittedName>
        <fullName evidence="1">Uncharacterized protein</fullName>
    </submittedName>
</protein>
<sequence>MILAVPELRKKNVNLEDIASASFCNPNCHYCWSNTVNFALKLFLWIKVFFQINKSALKLFLWIKAVVQRKRESTTACHEHLYLQP</sequence>
<organism evidence="1 2">
    <name type="scientific">Alligator mississippiensis</name>
    <name type="common">American alligator</name>
    <dbReference type="NCBI Taxonomy" id="8496"/>
    <lineage>
        <taxon>Eukaryota</taxon>
        <taxon>Metazoa</taxon>
        <taxon>Chordata</taxon>
        <taxon>Craniata</taxon>
        <taxon>Vertebrata</taxon>
        <taxon>Euteleostomi</taxon>
        <taxon>Archelosauria</taxon>
        <taxon>Archosauria</taxon>
        <taxon>Crocodylia</taxon>
        <taxon>Alligatoridae</taxon>
        <taxon>Alligatorinae</taxon>
        <taxon>Alligator</taxon>
    </lineage>
</organism>
<comment type="caution">
    <text evidence="1">The sequence shown here is derived from an EMBL/GenBank/DDBJ whole genome shotgun (WGS) entry which is preliminary data.</text>
</comment>
<keyword evidence="2" id="KW-1185">Reference proteome</keyword>
<gene>
    <name evidence="1" type="ORF">Y1Q_0021899</name>
</gene>
<dbReference type="AlphaFoldDB" id="A0A151M615"/>
<dbReference type="EMBL" id="AKHW03006480">
    <property type="protein sequence ID" value="KYO19965.1"/>
    <property type="molecule type" value="Genomic_DNA"/>
</dbReference>
<evidence type="ECO:0000313" key="2">
    <source>
        <dbReference type="Proteomes" id="UP000050525"/>
    </source>
</evidence>
<dbReference type="Proteomes" id="UP000050525">
    <property type="component" value="Unassembled WGS sequence"/>
</dbReference>
<proteinExistence type="predicted"/>
<accession>A0A151M615</accession>
<reference evidence="1 2" key="1">
    <citation type="journal article" date="2012" name="Genome Biol.">
        <title>Sequencing three crocodilian genomes to illuminate the evolution of archosaurs and amniotes.</title>
        <authorList>
            <person name="St John J.A."/>
            <person name="Braun E.L."/>
            <person name="Isberg S.R."/>
            <person name="Miles L.G."/>
            <person name="Chong A.Y."/>
            <person name="Gongora J."/>
            <person name="Dalzell P."/>
            <person name="Moran C."/>
            <person name="Bed'hom B."/>
            <person name="Abzhanov A."/>
            <person name="Burgess S.C."/>
            <person name="Cooksey A.M."/>
            <person name="Castoe T.A."/>
            <person name="Crawford N.G."/>
            <person name="Densmore L.D."/>
            <person name="Drew J.C."/>
            <person name="Edwards S.V."/>
            <person name="Faircloth B.C."/>
            <person name="Fujita M.K."/>
            <person name="Greenwold M.J."/>
            <person name="Hoffmann F.G."/>
            <person name="Howard J.M."/>
            <person name="Iguchi T."/>
            <person name="Janes D.E."/>
            <person name="Khan S.Y."/>
            <person name="Kohno S."/>
            <person name="de Koning A.J."/>
            <person name="Lance S.L."/>
            <person name="McCarthy F.M."/>
            <person name="McCormack J.E."/>
            <person name="Merchant M.E."/>
            <person name="Peterson D.G."/>
            <person name="Pollock D.D."/>
            <person name="Pourmand N."/>
            <person name="Raney B.J."/>
            <person name="Roessler K.A."/>
            <person name="Sanford J.R."/>
            <person name="Sawyer R.H."/>
            <person name="Schmidt C.J."/>
            <person name="Triplett E.W."/>
            <person name="Tuberville T.D."/>
            <person name="Venegas-Anaya M."/>
            <person name="Howard J.T."/>
            <person name="Jarvis E.D."/>
            <person name="Guillette L.J.Jr."/>
            <person name="Glenn T.C."/>
            <person name="Green R.E."/>
            <person name="Ray D.A."/>
        </authorList>
    </citation>
    <scope>NUCLEOTIDE SEQUENCE [LARGE SCALE GENOMIC DNA]</scope>
    <source>
        <strain evidence="1">KSC_2009_1</strain>
    </source>
</reference>
<evidence type="ECO:0000313" key="1">
    <source>
        <dbReference type="EMBL" id="KYO19965.1"/>
    </source>
</evidence>